<name>A0ACB8S989_9AGAM</name>
<keyword evidence="2" id="KW-1185">Reference proteome</keyword>
<dbReference type="EMBL" id="MU275842">
    <property type="protein sequence ID" value="KAI0052955.1"/>
    <property type="molecule type" value="Genomic_DNA"/>
</dbReference>
<comment type="caution">
    <text evidence="1">The sequence shown here is derived from an EMBL/GenBank/DDBJ whole genome shotgun (WGS) entry which is preliminary data.</text>
</comment>
<reference evidence="1" key="1">
    <citation type="submission" date="2021-02" db="EMBL/GenBank/DDBJ databases">
        <authorList>
            <consortium name="DOE Joint Genome Institute"/>
            <person name="Ahrendt S."/>
            <person name="Looney B.P."/>
            <person name="Miyauchi S."/>
            <person name="Morin E."/>
            <person name="Drula E."/>
            <person name="Courty P.E."/>
            <person name="Chicoki N."/>
            <person name="Fauchery L."/>
            <person name="Kohler A."/>
            <person name="Kuo A."/>
            <person name="Labutti K."/>
            <person name="Pangilinan J."/>
            <person name="Lipzen A."/>
            <person name="Riley R."/>
            <person name="Andreopoulos W."/>
            <person name="He G."/>
            <person name="Johnson J."/>
            <person name="Barry K.W."/>
            <person name="Grigoriev I.V."/>
            <person name="Nagy L."/>
            <person name="Hibbett D."/>
            <person name="Henrissat B."/>
            <person name="Matheny P.B."/>
            <person name="Labbe J."/>
            <person name="Martin F."/>
        </authorList>
    </citation>
    <scope>NUCLEOTIDE SEQUENCE</scope>
    <source>
        <strain evidence="1">FP105234-sp</strain>
    </source>
</reference>
<organism evidence="1 2">
    <name type="scientific">Auriscalpium vulgare</name>
    <dbReference type="NCBI Taxonomy" id="40419"/>
    <lineage>
        <taxon>Eukaryota</taxon>
        <taxon>Fungi</taxon>
        <taxon>Dikarya</taxon>
        <taxon>Basidiomycota</taxon>
        <taxon>Agaricomycotina</taxon>
        <taxon>Agaricomycetes</taxon>
        <taxon>Russulales</taxon>
        <taxon>Auriscalpiaceae</taxon>
        <taxon>Auriscalpium</taxon>
    </lineage>
</organism>
<dbReference type="Proteomes" id="UP000814033">
    <property type="component" value="Unassembled WGS sequence"/>
</dbReference>
<proteinExistence type="predicted"/>
<gene>
    <name evidence="1" type="ORF">FA95DRAFT_1601318</name>
</gene>
<accession>A0ACB8S989</accession>
<reference evidence="1" key="2">
    <citation type="journal article" date="2022" name="New Phytol.">
        <title>Evolutionary transition to the ectomycorrhizal habit in the genomes of a hyperdiverse lineage of mushroom-forming fungi.</title>
        <authorList>
            <person name="Looney B."/>
            <person name="Miyauchi S."/>
            <person name="Morin E."/>
            <person name="Drula E."/>
            <person name="Courty P.E."/>
            <person name="Kohler A."/>
            <person name="Kuo A."/>
            <person name="LaButti K."/>
            <person name="Pangilinan J."/>
            <person name="Lipzen A."/>
            <person name="Riley R."/>
            <person name="Andreopoulos W."/>
            <person name="He G."/>
            <person name="Johnson J."/>
            <person name="Nolan M."/>
            <person name="Tritt A."/>
            <person name="Barry K.W."/>
            <person name="Grigoriev I.V."/>
            <person name="Nagy L.G."/>
            <person name="Hibbett D."/>
            <person name="Henrissat B."/>
            <person name="Matheny P.B."/>
            <person name="Labbe J."/>
            <person name="Martin F.M."/>
        </authorList>
    </citation>
    <scope>NUCLEOTIDE SEQUENCE</scope>
    <source>
        <strain evidence="1">FP105234-sp</strain>
    </source>
</reference>
<evidence type="ECO:0000313" key="2">
    <source>
        <dbReference type="Proteomes" id="UP000814033"/>
    </source>
</evidence>
<protein>
    <submittedName>
        <fullName evidence="1">Uncharacterized protein</fullName>
    </submittedName>
</protein>
<evidence type="ECO:0000313" key="1">
    <source>
        <dbReference type="EMBL" id="KAI0052955.1"/>
    </source>
</evidence>
<sequence>MTREQGAGPRLSQGKVPVRRRSASQRGGTASARALFPNSQRNLRPRSDAYESQRALSAERHPSMWAPVTPISHAEALDAGAAYDTGVDPA</sequence>